<dbReference type="EMBL" id="KQ971354">
    <property type="protein sequence ID" value="EFA06199.1"/>
    <property type="molecule type" value="Genomic_DNA"/>
</dbReference>
<reference evidence="3 4" key="2">
    <citation type="journal article" date="2010" name="Nucleic Acids Res.">
        <title>BeetleBase in 2010: revisions to provide comprehensive genomic information for Tribolium castaneum.</title>
        <authorList>
            <person name="Kim H.S."/>
            <person name="Murphy T."/>
            <person name="Xia J."/>
            <person name="Caragea D."/>
            <person name="Park Y."/>
            <person name="Beeman R.W."/>
            <person name="Lorenzen M.D."/>
            <person name="Butcher S."/>
            <person name="Manak J.R."/>
            <person name="Brown S.J."/>
        </authorList>
    </citation>
    <scope>GENOME REANNOTATION</scope>
    <source>
        <strain evidence="3 4">Georgia GA2</strain>
    </source>
</reference>
<reference evidence="3 4" key="1">
    <citation type="journal article" date="2008" name="Nature">
        <title>The genome of the model beetle and pest Tribolium castaneum.</title>
        <authorList>
            <consortium name="Tribolium Genome Sequencing Consortium"/>
            <person name="Richards S."/>
            <person name="Gibbs R.A."/>
            <person name="Weinstock G.M."/>
            <person name="Brown S.J."/>
            <person name="Denell R."/>
            <person name="Beeman R.W."/>
            <person name="Gibbs R."/>
            <person name="Beeman R.W."/>
            <person name="Brown S.J."/>
            <person name="Bucher G."/>
            <person name="Friedrich M."/>
            <person name="Grimmelikhuijzen C.J."/>
            <person name="Klingler M."/>
            <person name="Lorenzen M."/>
            <person name="Richards S."/>
            <person name="Roth S."/>
            <person name="Schroder R."/>
            <person name="Tautz D."/>
            <person name="Zdobnov E.M."/>
            <person name="Muzny D."/>
            <person name="Gibbs R.A."/>
            <person name="Weinstock G.M."/>
            <person name="Attaway T."/>
            <person name="Bell S."/>
            <person name="Buhay C.J."/>
            <person name="Chandrabose M.N."/>
            <person name="Chavez D."/>
            <person name="Clerk-Blankenburg K.P."/>
            <person name="Cree A."/>
            <person name="Dao M."/>
            <person name="Davis C."/>
            <person name="Chacko J."/>
            <person name="Dinh H."/>
            <person name="Dugan-Rocha S."/>
            <person name="Fowler G."/>
            <person name="Garner T.T."/>
            <person name="Garnes J."/>
            <person name="Gnirke A."/>
            <person name="Hawes A."/>
            <person name="Hernandez J."/>
            <person name="Hines S."/>
            <person name="Holder M."/>
            <person name="Hume J."/>
            <person name="Jhangiani S.N."/>
            <person name="Joshi V."/>
            <person name="Khan Z.M."/>
            <person name="Jackson L."/>
            <person name="Kovar C."/>
            <person name="Kowis A."/>
            <person name="Lee S."/>
            <person name="Lewis L.R."/>
            <person name="Margolis J."/>
            <person name="Morgan M."/>
            <person name="Nazareth L.V."/>
            <person name="Nguyen N."/>
            <person name="Okwuonu G."/>
            <person name="Parker D."/>
            <person name="Richards S."/>
            <person name="Ruiz S.J."/>
            <person name="Santibanez J."/>
            <person name="Savard J."/>
            <person name="Scherer S.E."/>
            <person name="Schneider B."/>
            <person name="Sodergren E."/>
            <person name="Tautz D."/>
            <person name="Vattahil S."/>
            <person name="Villasana D."/>
            <person name="White C.S."/>
            <person name="Wright R."/>
            <person name="Park Y."/>
            <person name="Beeman R.W."/>
            <person name="Lord J."/>
            <person name="Oppert B."/>
            <person name="Lorenzen M."/>
            <person name="Brown S."/>
            <person name="Wang L."/>
            <person name="Savard J."/>
            <person name="Tautz D."/>
            <person name="Richards S."/>
            <person name="Weinstock G."/>
            <person name="Gibbs R.A."/>
            <person name="Liu Y."/>
            <person name="Worley K."/>
            <person name="Weinstock G."/>
            <person name="Elsik C.G."/>
            <person name="Reese J.T."/>
            <person name="Elhaik E."/>
            <person name="Landan G."/>
            <person name="Graur D."/>
            <person name="Arensburger P."/>
            <person name="Atkinson P."/>
            <person name="Beeman R.W."/>
            <person name="Beidler J."/>
            <person name="Brown S.J."/>
            <person name="Demuth J.P."/>
            <person name="Drury D.W."/>
            <person name="Du Y.Z."/>
            <person name="Fujiwara H."/>
            <person name="Lorenzen M."/>
            <person name="Maselli V."/>
            <person name="Osanai M."/>
            <person name="Park Y."/>
            <person name="Robertson H.M."/>
            <person name="Tu Z."/>
            <person name="Wang J.J."/>
            <person name="Wang S."/>
            <person name="Richards S."/>
            <person name="Song H."/>
            <person name="Zhang L."/>
            <person name="Sodergren E."/>
            <person name="Werner D."/>
            <person name="Stanke M."/>
            <person name="Morgenstern B."/>
            <person name="Solovyev V."/>
            <person name="Kosarev P."/>
            <person name="Brown G."/>
            <person name="Chen H.C."/>
            <person name="Ermolaeva O."/>
            <person name="Hlavina W."/>
            <person name="Kapustin Y."/>
            <person name="Kiryutin B."/>
            <person name="Kitts P."/>
            <person name="Maglott D."/>
            <person name="Pruitt K."/>
            <person name="Sapojnikov V."/>
            <person name="Souvorov A."/>
            <person name="Mackey A.J."/>
            <person name="Waterhouse R.M."/>
            <person name="Wyder S."/>
            <person name="Zdobnov E.M."/>
            <person name="Zdobnov E.M."/>
            <person name="Wyder S."/>
            <person name="Kriventseva E.V."/>
            <person name="Kadowaki T."/>
            <person name="Bork P."/>
            <person name="Aranda M."/>
            <person name="Bao R."/>
            <person name="Beermann A."/>
            <person name="Berns N."/>
            <person name="Bolognesi R."/>
            <person name="Bonneton F."/>
            <person name="Bopp D."/>
            <person name="Brown S.J."/>
            <person name="Bucher G."/>
            <person name="Butts T."/>
            <person name="Chaumot A."/>
            <person name="Denell R.E."/>
            <person name="Ferrier D.E."/>
            <person name="Friedrich M."/>
            <person name="Gordon C.M."/>
            <person name="Jindra M."/>
            <person name="Klingler M."/>
            <person name="Lan Q."/>
            <person name="Lattorff H.M."/>
            <person name="Laudet V."/>
            <person name="von Levetsow C."/>
            <person name="Liu Z."/>
            <person name="Lutz R."/>
            <person name="Lynch J.A."/>
            <person name="da Fonseca R.N."/>
            <person name="Posnien N."/>
            <person name="Reuter R."/>
            <person name="Roth S."/>
            <person name="Savard J."/>
            <person name="Schinko J.B."/>
            <person name="Schmitt C."/>
            <person name="Schoppmeier M."/>
            <person name="Schroder R."/>
            <person name="Shippy T.D."/>
            <person name="Simonnet F."/>
            <person name="Marques-Souza H."/>
            <person name="Tautz D."/>
            <person name="Tomoyasu Y."/>
            <person name="Trauner J."/>
            <person name="Van der Zee M."/>
            <person name="Vervoort M."/>
            <person name="Wittkopp N."/>
            <person name="Wimmer E.A."/>
            <person name="Yang X."/>
            <person name="Jones A.K."/>
            <person name="Sattelle D.B."/>
            <person name="Ebert P.R."/>
            <person name="Nelson D."/>
            <person name="Scott J.G."/>
            <person name="Beeman R.W."/>
            <person name="Muthukrishnan S."/>
            <person name="Kramer K.J."/>
            <person name="Arakane Y."/>
            <person name="Beeman R.W."/>
            <person name="Zhu Q."/>
            <person name="Hogenkamp D."/>
            <person name="Dixit R."/>
            <person name="Oppert B."/>
            <person name="Jiang H."/>
            <person name="Zou Z."/>
            <person name="Marshall J."/>
            <person name="Elpidina E."/>
            <person name="Vinokurov K."/>
            <person name="Oppert C."/>
            <person name="Zou Z."/>
            <person name="Evans J."/>
            <person name="Lu Z."/>
            <person name="Zhao P."/>
            <person name="Sumathipala N."/>
            <person name="Altincicek B."/>
            <person name="Vilcinskas A."/>
            <person name="Williams M."/>
            <person name="Hultmark D."/>
            <person name="Hetru C."/>
            <person name="Jiang H."/>
            <person name="Grimmelikhuijzen C.J."/>
            <person name="Hauser F."/>
            <person name="Cazzamali G."/>
            <person name="Williamson M."/>
            <person name="Park Y."/>
            <person name="Li B."/>
            <person name="Tanaka Y."/>
            <person name="Predel R."/>
            <person name="Neupert S."/>
            <person name="Schachtner J."/>
            <person name="Verleyen P."/>
            <person name="Raible F."/>
            <person name="Bork P."/>
            <person name="Friedrich M."/>
            <person name="Walden K.K."/>
            <person name="Robertson H.M."/>
            <person name="Angeli S."/>
            <person name="Foret S."/>
            <person name="Bucher G."/>
            <person name="Schuetz S."/>
            <person name="Maleszka R."/>
            <person name="Wimmer E.A."/>
            <person name="Beeman R.W."/>
            <person name="Lorenzen M."/>
            <person name="Tomoyasu Y."/>
            <person name="Miller S.C."/>
            <person name="Grossmann D."/>
            <person name="Bucher G."/>
        </authorList>
    </citation>
    <scope>NUCLEOTIDE SEQUENCE [LARGE SCALE GENOMIC DNA]</scope>
    <source>
        <strain evidence="3 4">Georgia GA2</strain>
    </source>
</reference>
<name>D6WPM9_TRICA</name>
<dbReference type="AlphaFoldDB" id="D6WPM9"/>
<protein>
    <recommendedName>
        <fullName evidence="2">Phorbol-ester/DAG-type domain-containing protein</fullName>
    </recommendedName>
</protein>
<dbReference type="InParanoid" id="D6WPM9"/>
<feature type="domain" description="Phorbol-ester/DAG-type" evidence="2">
    <location>
        <begin position="26"/>
        <end position="75"/>
    </location>
</feature>
<dbReference type="Proteomes" id="UP000007266">
    <property type="component" value="Linkage group 7"/>
</dbReference>
<dbReference type="PROSITE" id="PS50081">
    <property type="entry name" value="ZF_DAG_PE_2"/>
    <property type="match status" value="1"/>
</dbReference>
<feature type="region of interest" description="Disordered" evidence="1">
    <location>
        <begin position="291"/>
        <end position="319"/>
    </location>
</feature>
<evidence type="ECO:0000256" key="1">
    <source>
        <dbReference type="SAM" id="MobiDB-lite"/>
    </source>
</evidence>
<evidence type="ECO:0000313" key="4">
    <source>
        <dbReference type="Proteomes" id="UP000007266"/>
    </source>
</evidence>
<dbReference type="OrthoDB" id="10262320at2759"/>
<keyword evidence="4" id="KW-1185">Reference proteome</keyword>
<feature type="compositionally biased region" description="Polar residues" evidence="1">
    <location>
        <begin position="308"/>
        <end position="318"/>
    </location>
</feature>
<proteinExistence type="predicted"/>
<organism evidence="3 4">
    <name type="scientific">Tribolium castaneum</name>
    <name type="common">Red flour beetle</name>
    <dbReference type="NCBI Taxonomy" id="7070"/>
    <lineage>
        <taxon>Eukaryota</taxon>
        <taxon>Metazoa</taxon>
        <taxon>Ecdysozoa</taxon>
        <taxon>Arthropoda</taxon>
        <taxon>Hexapoda</taxon>
        <taxon>Insecta</taxon>
        <taxon>Pterygota</taxon>
        <taxon>Neoptera</taxon>
        <taxon>Endopterygota</taxon>
        <taxon>Coleoptera</taxon>
        <taxon>Polyphaga</taxon>
        <taxon>Cucujiformia</taxon>
        <taxon>Tenebrionidae</taxon>
        <taxon>Tenebrionidae incertae sedis</taxon>
        <taxon>Tribolium</taxon>
    </lineage>
</organism>
<accession>D6WPM9</accession>
<feature type="region of interest" description="Disordered" evidence="1">
    <location>
        <begin position="254"/>
        <end position="276"/>
    </location>
</feature>
<dbReference type="HOGENOM" id="CLU_759385_0_0_1"/>
<sequence length="365" mass="41904">MPGISEMAAPDPTIPPCYVLVRKLTMEEITRMTLSPLFISRKCKFCRKFAYNGLECPKCSVHYHYECALMRRECCGVRLQTETSEQLCSKCKVCVYLGPQCSFCHRKYHSSCITPYEQCCGFNLSERPAQKPCGKCKQGVSFGPRCPLCARVYHSECVENEKLVCCNVKVLKDENVNSRCYKCQKRVMLSTPMCQFCGNFSHKKCLKFKGCCGDRRPSLELFFVPSFKFMLSYFNQFDKKKALLTNAEVRVRNRTRSLRSTSQDSERGRTRSMACQTPHPLDNIVITSIKTADDDSDSPPVLERENYTPPTVSSSSSRLENDDTLKDFFDFLCKTIKKFPPQLQTQVKVDLFKIVSEAELRLQRM</sequence>
<gene>
    <name evidence="3" type="primary">AUGUSTUS-3.0.2_09048</name>
    <name evidence="3" type="ORF">TcasGA2_TC009048</name>
</gene>
<evidence type="ECO:0000313" key="3">
    <source>
        <dbReference type="EMBL" id="EFA06199.1"/>
    </source>
</evidence>
<dbReference type="KEGG" id="tca:656448"/>
<dbReference type="InterPro" id="IPR002219">
    <property type="entry name" value="PKC_DAG/PE"/>
</dbReference>
<evidence type="ECO:0000259" key="2">
    <source>
        <dbReference type="PROSITE" id="PS50081"/>
    </source>
</evidence>